<protein>
    <submittedName>
        <fullName evidence="1">Uncharacterized protein</fullName>
    </submittedName>
</protein>
<name>A0ABS9V7N9_9BACT</name>
<dbReference type="Proteomes" id="UP001165430">
    <property type="component" value="Unassembled WGS sequence"/>
</dbReference>
<gene>
    <name evidence="1" type="ORF">MM213_02995</name>
</gene>
<accession>A0ABS9V7N9</accession>
<evidence type="ECO:0000313" key="2">
    <source>
        <dbReference type="Proteomes" id="UP001165430"/>
    </source>
</evidence>
<sequence length="61" mass="6965">MAIIIYILINAFKCENQLFFNAIYKFQGSSYLGYGGYNNINPVLNSESCKVARLVENFSME</sequence>
<dbReference type="EMBL" id="JAKZGO010000002">
    <property type="protein sequence ID" value="MCH7412437.1"/>
    <property type="molecule type" value="Genomic_DNA"/>
</dbReference>
<evidence type="ECO:0000313" key="1">
    <source>
        <dbReference type="EMBL" id="MCH7412437.1"/>
    </source>
</evidence>
<keyword evidence="2" id="KW-1185">Reference proteome</keyword>
<reference evidence="1" key="1">
    <citation type="submission" date="2022-03" db="EMBL/GenBank/DDBJ databases">
        <title>De novo assembled genomes of Belliella spp. (Cyclobacteriaceae) strains.</title>
        <authorList>
            <person name="Szabo A."/>
            <person name="Korponai K."/>
            <person name="Felfoldi T."/>
        </authorList>
    </citation>
    <scope>NUCLEOTIDE SEQUENCE</scope>
    <source>
        <strain evidence="1">DSM 111903</strain>
    </source>
</reference>
<organism evidence="1 2">
    <name type="scientific">Belliella alkalica</name>
    <dbReference type="NCBI Taxonomy" id="1730871"/>
    <lineage>
        <taxon>Bacteria</taxon>
        <taxon>Pseudomonadati</taxon>
        <taxon>Bacteroidota</taxon>
        <taxon>Cytophagia</taxon>
        <taxon>Cytophagales</taxon>
        <taxon>Cyclobacteriaceae</taxon>
        <taxon>Belliella</taxon>
    </lineage>
</organism>
<proteinExistence type="predicted"/>
<comment type="caution">
    <text evidence="1">The sequence shown here is derived from an EMBL/GenBank/DDBJ whole genome shotgun (WGS) entry which is preliminary data.</text>
</comment>